<dbReference type="SMART" id="SM00969">
    <property type="entry name" value="SOCS_box"/>
    <property type="match status" value="1"/>
</dbReference>
<dbReference type="InterPro" id="IPR036860">
    <property type="entry name" value="SH2_dom_sf"/>
</dbReference>
<keyword evidence="2" id="KW-0734">Signal transduction inhibitor</keyword>
<dbReference type="OrthoDB" id="5979828at2759"/>
<dbReference type="Gene3D" id="3.30.505.10">
    <property type="entry name" value="SH2 domain"/>
    <property type="match status" value="1"/>
</dbReference>
<dbReference type="PROSITE" id="PS50001">
    <property type="entry name" value="SH2"/>
    <property type="match status" value="1"/>
</dbReference>
<evidence type="ECO:0000256" key="2">
    <source>
        <dbReference type="ARBA" id="ARBA00022700"/>
    </source>
</evidence>
<dbReference type="InterPro" id="IPR000980">
    <property type="entry name" value="SH2"/>
</dbReference>
<dbReference type="SUPFAM" id="SSF158235">
    <property type="entry name" value="SOCS box-like"/>
    <property type="match status" value="1"/>
</dbReference>
<name>A0A7I8VZP9_9ANNE</name>
<dbReference type="Pfam" id="PF07525">
    <property type="entry name" value="SOCS_box"/>
    <property type="match status" value="1"/>
</dbReference>
<dbReference type="SMART" id="SM00253">
    <property type="entry name" value="SOCS"/>
    <property type="match status" value="1"/>
</dbReference>
<feature type="domain" description="SOCS box" evidence="7">
    <location>
        <begin position="217"/>
        <end position="266"/>
    </location>
</feature>
<dbReference type="Proteomes" id="UP000549394">
    <property type="component" value="Unassembled WGS sequence"/>
</dbReference>
<evidence type="ECO:0000259" key="7">
    <source>
        <dbReference type="PROSITE" id="PS50225"/>
    </source>
</evidence>
<accession>A0A7I8VZP9</accession>
<evidence type="ECO:0000259" key="6">
    <source>
        <dbReference type="PROSITE" id="PS50001"/>
    </source>
</evidence>
<evidence type="ECO:0000256" key="3">
    <source>
        <dbReference type="ARBA" id="ARBA00022786"/>
    </source>
</evidence>
<dbReference type="EMBL" id="CAJFCJ010000014">
    <property type="protein sequence ID" value="CAD5121383.1"/>
    <property type="molecule type" value="Genomic_DNA"/>
</dbReference>
<dbReference type="GO" id="GO:0005942">
    <property type="term" value="C:phosphatidylinositol 3-kinase complex"/>
    <property type="evidence" value="ECO:0007669"/>
    <property type="project" value="TreeGrafter"/>
</dbReference>
<evidence type="ECO:0000313" key="9">
    <source>
        <dbReference type="Proteomes" id="UP000549394"/>
    </source>
</evidence>
<proteinExistence type="predicted"/>
<organism evidence="8 9">
    <name type="scientific">Dimorphilus gyrociliatus</name>
    <dbReference type="NCBI Taxonomy" id="2664684"/>
    <lineage>
        <taxon>Eukaryota</taxon>
        <taxon>Metazoa</taxon>
        <taxon>Spiralia</taxon>
        <taxon>Lophotrochozoa</taxon>
        <taxon>Annelida</taxon>
        <taxon>Polychaeta</taxon>
        <taxon>Polychaeta incertae sedis</taxon>
        <taxon>Dinophilidae</taxon>
        <taxon>Dimorphilus</taxon>
    </lineage>
</organism>
<dbReference type="GO" id="GO:0046935">
    <property type="term" value="F:1-phosphatidylinositol-3-kinase regulator activity"/>
    <property type="evidence" value="ECO:0007669"/>
    <property type="project" value="TreeGrafter"/>
</dbReference>
<comment type="caution">
    <text evidence="8">The sequence shown here is derived from an EMBL/GenBank/DDBJ whole genome shotgun (WGS) entry which is preliminary data.</text>
</comment>
<dbReference type="SMART" id="SM00252">
    <property type="entry name" value="SH2"/>
    <property type="match status" value="1"/>
</dbReference>
<protein>
    <submittedName>
        <fullName evidence="8">Uncharacterized protein</fullName>
    </submittedName>
</protein>
<dbReference type="GO" id="GO:0009968">
    <property type="term" value="P:negative regulation of signal transduction"/>
    <property type="evidence" value="ECO:0007669"/>
    <property type="project" value="UniProtKB-KW"/>
</dbReference>
<dbReference type="PANTHER" id="PTHR10155">
    <property type="entry name" value="PHOSPHATIDYLINOSITOL 3-KINASE REGULATORY SUBUNIT"/>
    <property type="match status" value="1"/>
</dbReference>
<dbReference type="GO" id="GO:0035556">
    <property type="term" value="P:intracellular signal transduction"/>
    <property type="evidence" value="ECO:0007669"/>
    <property type="project" value="InterPro"/>
</dbReference>
<reference evidence="8 9" key="1">
    <citation type="submission" date="2020-08" db="EMBL/GenBank/DDBJ databases">
        <authorList>
            <person name="Hejnol A."/>
        </authorList>
    </citation>
    <scope>NUCLEOTIDE SEQUENCE [LARGE SCALE GENOMIC DNA]</scope>
</reference>
<dbReference type="Pfam" id="PF00017">
    <property type="entry name" value="SH2"/>
    <property type="match status" value="1"/>
</dbReference>
<keyword evidence="3" id="KW-0833">Ubl conjugation pathway</keyword>
<dbReference type="GO" id="GO:0046854">
    <property type="term" value="P:phosphatidylinositol phosphate biosynthetic process"/>
    <property type="evidence" value="ECO:0007669"/>
    <property type="project" value="TreeGrafter"/>
</dbReference>
<keyword evidence="9" id="KW-1185">Reference proteome</keyword>
<evidence type="ECO:0000313" key="8">
    <source>
        <dbReference type="EMBL" id="CAD5121383.1"/>
    </source>
</evidence>
<sequence length="294" mass="34382">MGALKSKFFKIAKRSRKTNSESTCQRSESIERSSEKFSLKIFKKLKHPNCTTTTVVRGVPHMIRQFEVSIDDSEDDSLTGLVTTHFRVDVTPIVVEFNSKTNGPVHTQIDYVHCLVPDLLDITNCPYYWGDMDRYEAEKELLSKPEGTFLLRDSAQEDFLFSVSFRRYCRTLHARIEQFDHHFSFDSLDSGVYQSKTVCGLVEHYKDPECCMFFEPMLTVPLFRQNPFSLCHLARAAIVNCMKYVDIQHLPLPAKLREYLKYYHYKQKMKVHRLDKEFEGIDEAARCVRYVDKI</sequence>
<dbReference type="PANTHER" id="PTHR10155:SF0">
    <property type="entry name" value="SUPPRESSOR OF CYTOKINE SIGNALING AT 36E, ISOFORM D"/>
    <property type="match status" value="1"/>
</dbReference>
<evidence type="ECO:0000256" key="1">
    <source>
        <dbReference type="ARBA" id="ARBA00022604"/>
    </source>
</evidence>
<dbReference type="InterPro" id="IPR036036">
    <property type="entry name" value="SOCS_box-like_dom_sf"/>
</dbReference>
<keyword evidence="1" id="KW-0341">Growth regulation</keyword>
<feature type="domain" description="SH2" evidence="6">
    <location>
        <begin position="127"/>
        <end position="222"/>
    </location>
</feature>
<gene>
    <name evidence="8" type="ORF">DGYR_LOCUS9344</name>
</gene>
<dbReference type="SUPFAM" id="SSF55550">
    <property type="entry name" value="SH2 domain"/>
    <property type="match status" value="1"/>
</dbReference>
<keyword evidence="4 5" id="KW-0727">SH2 domain</keyword>
<dbReference type="AlphaFoldDB" id="A0A7I8VZP9"/>
<dbReference type="InterPro" id="IPR001496">
    <property type="entry name" value="SOCS_box"/>
</dbReference>
<evidence type="ECO:0000256" key="5">
    <source>
        <dbReference type="PROSITE-ProRule" id="PRU00191"/>
    </source>
</evidence>
<dbReference type="PROSITE" id="PS50225">
    <property type="entry name" value="SOCS"/>
    <property type="match status" value="1"/>
</dbReference>
<evidence type="ECO:0000256" key="4">
    <source>
        <dbReference type="ARBA" id="ARBA00022999"/>
    </source>
</evidence>